<organism evidence="2 3">
    <name type="scientific">Ligilactobacillus salivarius</name>
    <dbReference type="NCBI Taxonomy" id="1624"/>
    <lineage>
        <taxon>Bacteria</taxon>
        <taxon>Bacillati</taxon>
        <taxon>Bacillota</taxon>
        <taxon>Bacilli</taxon>
        <taxon>Lactobacillales</taxon>
        <taxon>Lactobacillaceae</taxon>
        <taxon>Ligilactobacillus</taxon>
    </lineage>
</organism>
<feature type="non-terminal residue" evidence="2">
    <location>
        <position position="1"/>
    </location>
</feature>
<sequence length="107" mass="12359">YWIISETKKLIVALSHSISKGNDKVKQIKKARQEKAIEKAKENEITHSDDEERDLPTPIADMEKSEVDNDSKDNLTDWNQPVEDKSEDEQEIVVKNHPTLENYQLPS</sequence>
<feature type="compositionally biased region" description="Basic and acidic residues" evidence="1">
    <location>
        <begin position="34"/>
        <end position="50"/>
    </location>
</feature>
<name>A0A7X2STD6_9LACO</name>
<dbReference type="AlphaFoldDB" id="A0A7X2STD6"/>
<evidence type="ECO:0000313" key="2">
    <source>
        <dbReference type="EMBL" id="MSE09698.1"/>
    </source>
</evidence>
<keyword evidence="2" id="KW-0131">Cell cycle</keyword>
<dbReference type="EMBL" id="WKKX01001136">
    <property type="protein sequence ID" value="MSE09698.1"/>
    <property type="molecule type" value="Genomic_DNA"/>
</dbReference>
<protein>
    <submittedName>
        <fullName evidence="2">Cell division protein FtsK</fullName>
    </submittedName>
</protein>
<dbReference type="Proteomes" id="UP000467635">
    <property type="component" value="Unassembled WGS sequence"/>
</dbReference>
<keyword evidence="2" id="KW-0132">Cell division</keyword>
<gene>
    <name evidence="2" type="ORF">GKC33_13850</name>
</gene>
<evidence type="ECO:0000313" key="3">
    <source>
        <dbReference type="Proteomes" id="UP000467635"/>
    </source>
</evidence>
<reference evidence="2 3" key="1">
    <citation type="submission" date="2019-11" db="EMBL/GenBank/DDBJ databases">
        <title>Draft Genome Sequence of Plant Growth-Promoting Rhizosphere-Associated Bacteria.</title>
        <authorList>
            <person name="Vasilyev I.Y."/>
            <person name="Radchenko V."/>
            <person name="Ilnitskaya E.V."/>
        </authorList>
    </citation>
    <scope>NUCLEOTIDE SEQUENCE [LARGE SCALE GENOMIC DNA]</scope>
    <source>
        <strain evidence="2 3">VRA_01-1sq_f</strain>
    </source>
</reference>
<dbReference type="GO" id="GO:0051301">
    <property type="term" value="P:cell division"/>
    <property type="evidence" value="ECO:0007669"/>
    <property type="project" value="UniProtKB-KW"/>
</dbReference>
<feature type="region of interest" description="Disordered" evidence="1">
    <location>
        <begin position="34"/>
        <end position="107"/>
    </location>
</feature>
<evidence type="ECO:0000256" key="1">
    <source>
        <dbReference type="SAM" id="MobiDB-lite"/>
    </source>
</evidence>
<feature type="non-terminal residue" evidence="2">
    <location>
        <position position="107"/>
    </location>
</feature>
<comment type="caution">
    <text evidence="2">The sequence shown here is derived from an EMBL/GenBank/DDBJ whole genome shotgun (WGS) entry which is preliminary data.</text>
</comment>
<feature type="compositionally biased region" description="Basic and acidic residues" evidence="1">
    <location>
        <begin position="61"/>
        <end position="75"/>
    </location>
</feature>
<accession>A0A7X2STD6</accession>
<proteinExistence type="predicted"/>